<keyword evidence="2" id="KW-0175">Coiled coil</keyword>
<organism evidence="8 9">
    <name type="scientific">Halovibrio salipaludis</name>
    <dbReference type="NCBI Taxonomy" id="2032626"/>
    <lineage>
        <taxon>Bacteria</taxon>
        <taxon>Pseudomonadati</taxon>
        <taxon>Pseudomonadota</taxon>
        <taxon>Gammaproteobacteria</taxon>
        <taxon>Oceanospirillales</taxon>
        <taxon>Halomonadaceae</taxon>
        <taxon>Halovibrio</taxon>
    </lineage>
</organism>
<proteinExistence type="inferred from homology"/>
<evidence type="ECO:0000259" key="5">
    <source>
        <dbReference type="Pfam" id="PF25876"/>
    </source>
</evidence>
<dbReference type="Pfam" id="PF25954">
    <property type="entry name" value="Beta-barrel_RND_2"/>
    <property type="match status" value="1"/>
</dbReference>
<comment type="caution">
    <text evidence="8">The sequence shown here is derived from an EMBL/GenBank/DDBJ whole genome shotgun (WGS) entry which is preliminary data.</text>
</comment>
<feature type="domain" description="Multidrug resistance protein MdtA-like C-terminal permuted SH3" evidence="7">
    <location>
        <begin position="282"/>
        <end position="344"/>
    </location>
</feature>
<dbReference type="Proteomes" id="UP000218896">
    <property type="component" value="Unassembled WGS sequence"/>
</dbReference>
<keyword evidence="4" id="KW-1133">Transmembrane helix</keyword>
<dbReference type="FunFam" id="2.40.30.170:FF:000010">
    <property type="entry name" value="Efflux RND transporter periplasmic adaptor subunit"/>
    <property type="match status" value="1"/>
</dbReference>
<dbReference type="OrthoDB" id="9806939at2"/>
<evidence type="ECO:0000259" key="7">
    <source>
        <dbReference type="Pfam" id="PF25967"/>
    </source>
</evidence>
<dbReference type="NCBIfam" id="TIGR01730">
    <property type="entry name" value="RND_mfp"/>
    <property type="match status" value="1"/>
</dbReference>
<accession>A0A2A2F5R2</accession>
<sequence length="378" mass="41151">MSTSSRFIVVTIGLVIVFGGIFGWKAFEFRMMQQQLSKEKPPAVIEAVQAGTREWVPSLNSVGSIRAVNGIKVANELPGVVETIRFESGDMVEKGDVLVELDVESDRAALETRRAEAESARRTFERVSNLVERNAVSQAEFDEAEAAYDAARARVREQEALLRKKILRAPFDGKTGLRLVDQGEYMPTGTPAVEINMVDPIYAEYSIPEKHLSGVEVGDRVTVSVAAYPDRVFEGEISAINSSVTAENRSVRVRATLENGDGALRPGMFADVRTLEPEPREAVVVPRTSVSFNTYGDFVYVLNENEEGELVTERRSIETGAERDGVVEVASGLESGERIVANGLLRLRAGQRVQIADEDDRPGATVEDSGSGAAQGDG</sequence>
<evidence type="ECO:0000256" key="4">
    <source>
        <dbReference type="SAM" id="Phobius"/>
    </source>
</evidence>
<gene>
    <name evidence="8" type="ORF">CK501_11835</name>
</gene>
<dbReference type="Gene3D" id="2.40.50.100">
    <property type="match status" value="1"/>
</dbReference>
<dbReference type="InterPro" id="IPR058792">
    <property type="entry name" value="Beta-barrel_RND_2"/>
</dbReference>
<dbReference type="Pfam" id="PF25876">
    <property type="entry name" value="HH_MFP_RND"/>
    <property type="match status" value="1"/>
</dbReference>
<evidence type="ECO:0000259" key="6">
    <source>
        <dbReference type="Pfam" id="PF25954"/>
    </source>
</evidence>
<dbReference type="Gene3D" id="2.40.420.20">
    <property type="match status" value="1"/>
</dbReference>
<dbReference type="RefSeq" id="WP_095617953.1">
    <property type="nucleotide sequence ID" value="NZ_NSKD01000005.1"/>
</dbReference>
<feature type="transmembrane region" description="Helical" evidence="4">
    <location>
        <begin position="6"/>
        <end position="27"/>
    </location>
</feature>
<dbReference type="Pfam" id="PF25967">
    <property type="entry name" value="RND-MFP_C"/>
    <property type="match status" value="1"/>
</dbReference>
<keyword evidence="4" id="KW-0812">Transmembrane</keyword>
<keyword evidence="9" id="KW-1185">Reference proteome</keyword>
<keyword evidence="4" id="KW-0472">Membrane</keyword>
<feature type="domain" description="Multidrug resistance protein MdtA-like alpha-helical hairpin" evidence="5">
    <location>
        <begin position="106"/>
        <end position="162"/>
    </location>
</feature>
<dbReference type="EMBL" id="NSKD01000005">
    <property type="protein sequence ID" value="PAU79883.1"/>
    <property type="molecule type" value="Genomic_DNA"/>
</dbReference>
<dbReference type="SUPFAM" id="SSF111369">
    <property type="entry name" value="HlyD-like secretion proteins"/>
    <property type="match status" value="1"/>
</dbReference>
<dbReference type="Gene3D" id="1.10.287.470">
    <property type="entry name" value="Helix hairpin bin"/>
    <property type="match status" value="1"/>
</dbReference>
<dbReference type="PANTHER" id="PTHR30469:SF11">
    <property type="entry name" value="BLL4320 PROTEIN"/>
    <property type="match status" value="1"/>
</dbReference>
<evidence type="ECO:0000256" key="1">
    <source>
        <dbReference type="ARBA" id="ARBA00009477"/>
    </source>
</evidence>
<feature type="coiled-coil region" evidence="2">
    <location>
        <begin position="134"/>
        <end position="161"/>
    </location>
</feature>
<evidence type="ECO:0000313" key="8">
    <source>
        <dbReference type="EMBL" id="PAU79883.1"/>
    </source>
</evidence>
<dbReference type="GO" id="GO:0015562">
    <property type="term" value="F:efflux transmembrane transporter activity"/>
    <property type="evidence" value="ECO:0007669"/>
    <property type="project" value="TreeGrafter"/>
</dbReference>
<dbReference type="GO" id="GO:1990281">
    <property type="term" value="C:efflux pump complex"/>
    <property type="evidence" value="ECO:0007669"/>
    <property type="project" value="TreeGrafter"/>
</dbReference>
<dbReference type="PANTHER" id="PTHR30469">
    <property type="entry name" value="MULTIDRUG RESISTANCE PROTEIN MDTA"/>
    <property type="match status" value="1"/>
</dbReference>
<dbReference type="InterPro" id="IPR006143">
    <property type="entry name" value="RND_pump_MFP"/>
</dbReference>
<evidence type="ECO:0000313" key="9">
    <source>
        <dbReference type="Proteomes" id="UP000218896"/>
    </source>
</evidence>
<reference evidence="8 9" key="1">
    <citation type="submission" date="2017-08" db="EMBL/GenBank/DDBJ databases">
        <title>Halovibrio sewagensis sp. nov., isolated from wastewater of high salinity.</title>
        <authorList>
            <person name="Dong X."/>
            <person name="Zhang G."/>
        </authorList>
    </citation>
    <scope>NUCLEOTIDE SEQUENCE [LARGE SCALE GENOMIC DNA]</scope>
    <source>
        <strain evidence="8 9">YL5-2</strain>
    </source>
</reference>
<feature type="region of interest" description="Disordered" evidence="3">
    <location>
        <begin position="356"/>
        <end position="378"/>
    </location>
</feature>
<dbReference type="InterPro" id="IPR058627">
    <property type="entry name" value="MdtA-like_C"/>
</dbReference>
<protein>
    <submittedName>
        <fullName evidence="8">Efflux transporter periplasmic adaptor subunit</fullName>
    </submittedName>
</protein>
<comment type="similarity">
    <text evidence="1">Belongs to the membrane fusion protein (MFP) (TC 8.A.1) family.</text>
</comment>
<evidence type="ECO:0000256" key="3">
    <source>
        <dbReference type="SAM" id="MobiDB-lite"/>
    </source>
</evidence>
<evidence type="ECO:0000256" key="2">
    <source>
        <dbReference type="SAM" id="Coils"/>
    </source>
</evidence>
<name>A0A2A2F5R2_9GAMM</name>
<dbReference type="AlphaFoldDB" id="A0A2A2F5R2"/>
<dbReference type="InterPro" id="IPR058624">
    <property type="entry name" value="MdtA-like_HH"/>
</dbReference>
<feature type="domain" description="CusB-like beta-barrel" evidence="6">
    <location>
        <begin position="203"/>
        <end position="274"/>
    </location>
</feature>
<dbReference type="Gene3D" id="2.40.30.170">
    <property type="match status" value="1"/>
</dbReference>